<evidence type="ECO:0000256" key="2">
    <source>
        <dbReference type="SAM" id="SignalP"/>
    </source>
</evidence>
<feature type="region of interest" description="Disordered" evidence="1">
    <location>
        <begin position="552"/>
        <end position="588"/>
    </location>
</feature>
<dbReference type="PRINTS" id="PR01217">
    <property type="entry name" value="PRICHEXTENSN"/>
</dbReference>
<feature type="compositionally biased region" description="Basic and acidic residues" evidence="1">
    <location>
        <begin position="488"/>
        <end position="501"/>
    </location>
</feature>
<evidence type="ECO:0000256" key="1">
    <source>
        <dbReference type="SAM" id="MobiDB-lite"/>
    </source>
</evidence>
<evidence type="ECO:0000313" key="4">
    <source>
        <dbReference type="Proteomes" id="UP000285301"/>
    </source>
</evidence>
<feature type="chain" id="PRO_5019399171" evidence="2">
    <location>
        <begin position="22"/>
        <end position="927"/>
    </location>
</feature>
<feature type="region of interest" description="Disordered" evidence="1">
    <location>
        <begin position="22"/>
        <end position="42"/>
    </location>
</feature>
<protein>
    <submittedName>
        <fullName evidence="3">Repetitive proline-rich cell wall protein 2-like protein</fullName>
    </submittedName>
</protein>
<feature type="region of interest" description="Disordered" evidence="1">
    <location>
        <begin position="157"/>
        <end position="501"/>
    </location>
</feature>
<dbReference type="PANTHER" id="PTHR34008:SF2">
    <property type="entry name" value="REPETITIVE PROLINE-RICH CELL WALL PROTEIN 1"/>
    <property type="match status" value="1"/>
</dbReference>
<feature type="compositionally biased region" description="Polar residues" evidence="1">
    <location>
        <begin position="229"/>
        <end position="239"/>
    </location>
</feature>
<feature type="compositionally biased region" description="Basic and acidic residues" evidence="1">
    <location>
        <begin position="552"/>
        <end position="569"/>
    </location>
</feature>
<proteinExistence type="predicted"/>
<gene>
    <name evidence="3" type="ORF">B4U79_04066</name>
</gene>
<dbReference type="Proteomes" id="UP000285301">
    <property type="component" value="Unassembled WGS sequence"/>
</dbReference>
<feature type="compositionally biased region" description="Polar residues" evidence="1">
    <location>
        <begin position="631"/>
        <end position="654"/>
    </location>
</feature>
<keyword evidence="2" id="KW-0732">Signal</keyword>
<feature type="compositionally biased region" description="Pro residues" evidence="1">
    <location>
        <begin position="410"/>
        <end position="436"/>
    </location>
</feature>
<reference evidence="3 4" key="1">
    <citation type="journal article" date="2018" name="Gigascience">
        <title>Genomes of trombidid mites reveal novel predicted allergens and laterally-transferred genes associated with secondary metabolism.</title>
        <authorList>
            <person name="Dong X."/>
            <person name="Chaisiri K."/>
            <person name="Xia D."/>
            <person name="Armstrong S.D."/>
            <person name="Fang Y."/>
            <person name="Donnelly M.J."/>
            <person name="Kadowaki T."/>
            <person name="McGarry J.W."/>
            <person name="Darby A.C."/>
            <person name="Makepeace B.L."/>
        </authorList>
    </citation>
    <scope>NUCLEOTIDE SEQUENCE [LARGE SCALE GENOMIC DNA]</scope>
    <source>
        <strain evidence="3">UoL-WK</strain>
    </source>
</reference>
<feature type="compositionally biased region" description="Pro residues" evidence="1">
    <location>
        <begin position="335"/>
        <end position="346"/>
    </location>
</feature>
<dbReference type="EMBL" id="NCKU01004189">
    <property type="protein sequence ID" value="RWS06326.1"/>
    <property type="molecule type" value="Genomic_DNA"/>
</dbReference>
<sequence>MKFVLLTTFFLLFSLSNVAESFSKRPETPDSSDNSNQKCPEPKTCPECKELISSELQAKACNDLPLVAVIKLNKGKGNHHHCHRFDVVKLLKDELLKNISKYSFASRCDCKSMESSEILILGHKDAIVDGVLEIGNSAVVLDANQFENLNCLERRSAEKMQSDEEKAVETSETIEVERNARGGPSYNQSYSPPAYEHSKPYQPIHETPKYESPKYEPPKYEAPKYETPSYQTPGRQSYSYEPPKYETSSYQPPSYQPPAYQPPSYEAPKYETPAYQPPSYEPPKYETPSYQPPSYEPPKYQPPTYQPPAYQPPSYHSASYEPPKYEPPKYETPSYQPPAYQPPSYDPPKYETPSYHPPAYQPPSYHPPAYQPPSYDPPKYETPSYQPPSYQPPAYQPPSYDPPKYETPSYEPPSYQPPSYQPPSYQPPAYQPPSYEPPKYDPPKYETPSYQPPAYQPPSYHPPAYQPPSYDPPKYETPSYQPPSYETPKYETPKYETPKYEAPKYETPKYETPKYEAPKYEAPKYETPKYETPKYEAPKYETPKYETPKYEAPKYETPKYETPKYETPKYDPPSYQPPAYHPPAYEAPQYQAPAPAYGYVPQPPPTYNPPTYGYEAPTPSHTVHMPPPKYPSTQNYGEPRSNQKYQGESKSYETNRYQSAPAYKSQSSYSKREGQSLSPKYGRRYQYAAQYYPHTQTEFTYIQGYFKPIGYLTVGNLNARYLYGSQSDPVAYLTSYRKYSHGHRYQPPLIYSPQTYIPYPKTTKVYPKQRNYKEYSASSSSIETQYTSSTSENEVSTLPNGCVSASNTCANSVEYINLDLITNMCSFETIFSAAVEKRAAKSDFTYCGTLNVHSVFKNSTEIPKQITFSENEKCGILHEADAGAKFILLLPKMDDLKILKLNENAYVVGHSHMNEYDTIRTLKRCKD</sequence>
<dbReference type="OrthoDB" id="8300706at2759"/>
<keyword evidence="4" id="KW-1185">Reference proteome</keyword>
<feature type="compositionally biased region" description="Pro residues" evidence="1">
    <location>
        <begin position="355"/>
        <end position="376"/>
    </location>
</feature>
<dbReference type="STRING" id="1965070.A0A443QTI6"/>
<name>A0A443QTI6_9ACAR</name>
<dbReference type="AlphaFoldDB" id="A0A443QTI6"/>
<feature type="compositionally biased region" description="Pro residues" evidence="1">
    <location>
        <begin position="570"/>
        <end position="581"/>
    </location>
</feature>
<feature type="compositionally biased region" description="Pro residues" evidence="1">
    <location>
        <begin position="385"/>
        <end position="401"/>
    </location>
</feature>
<feature type="region of interest" description="Disordered" evidence="1">
    <location>
        <begin position="608"/>
        <end position="654"/>
    </location>
</feature>
<feature type="compositionally biased region" description="Basic and acidic residues" evidence="1">
    <location>
        <begin position="157"/>
        <end position="180"/>
    </location>
</feature>
<organism evidence="3 4">
    <name type="scientific">Dinothrombium tinctorium</name>
    <dbReference type="NCBI Taxonomy" id="1965070"/>
    <lineage>
        <taxon>Eukaryota</taxon>
        <taxon>Metazoa</taxon>
        <taxon>Ecdysozoa</taxon>
        <taxon>Arthropoda</taxon>
        <taxon>Chelicerata</taxon>
        <taxon>Arachnida</taxon>
        <taxon>Acari</taxon>
        <taxon>Acariformes</taxon>
        <taxon>Trombidiformes</taxon>
        <taxon>Prostigmata</taxon>
        <taxon>Anystina</taxon>
        <taxon>Parasitengona</taxon>
        <taxon>Trombidioidea</taxon>
        <taxon>Trombidiidae</taxon>
        <taxon>Dinothrombium</taxon>
    </lineage>
</organism>
<feature type="compositionally biased region" description="Pro residues" evidence="1">
    <location>
        <begin position="290"/>
        <end position="311"/>
    </location>
</feature>
<feature type="signal peptide" evidence="2">
    <location>
        <begin position="1"/>
        <end position="21"/>
    </location>
</feature>
<evidence type="ECO:0000313" key="3">
    <source>
        <dbReference type="EMBL" id="RWS06326.1"/>
    </source>
</evidence>
<feature type="compositionally biased region" description="Polar residues" evidence="1">
    <location>
        <begin position="29"/>
        <end position="38"/>
    </location>
</feature>
<feature type="compositionally biased region" description="Pro residues" evidence="1">
    <location>
        <begin position="450"/>
        <end position="471"/>
    </location>
</feature>
<feature type="compositionally biased region" description="Basic and acidic residues" evidence="1">
    <location>
        <begin position="206"/>
        <end position="224"/>
    </location>
</feature>
<comment type="caution">
    <text evidence="3">The sequence shown here is derived from an EMBL/GenBank/DDBJ whole genome shotgun (WGS) entry which is preliminary data.</text>
</comment>
<dbReference type="PANTHER" id="PTHR34008">
    <property type="entry name" value="REPETITIVE PROLINE-RICH CELL WALL PROTEIN 1"/>
    <property type="match status" value="1"/>
</dbReference>
<accession>A0A443QTI6</accession>